<reference evidence="11 12" key="1">
    <citation type="journal article" date="2018" name="PLoS Genet.">
        <title>Population sequencing reveals clonal diversity and ancestral inbreeding in the grapevine cultivar Chardonnay.</title>
        <authorList>
            <person name="Roach M.J."/>
            <person name="Johnson D.L."/>
            <person name="Bohlmann J."/>
            <person name="van Vuuren H.J."/>
            <person name="Jones S.J."/>
            <person name="Pretorius I.S."/>
            <person name="Schmidt S.A."/>
            <person name="Borneman A.R."/>
        </authorList>
    </citation>
    <scope>NUCLEOTIDE SEQUENCE [LARGE SCALE GENOMIC DNA]</scope>
    <source>
        <strain evidence="12">cv. Chardonnay</strain>
        <tissue evidence="11">Leaf</tissue>
    </source>
</reference>
<evidence type="ECO:0000256" key="3">
    <source>
        <dbReference type="ARBA" id="ARBA00012601"/>
    </source>
</evidence>
<keyword evidence="9" id="KW-0732">Signal</keyword>
<evidence type="ECO:0000259" key="10">
    <source>
        <dbReference type="Pfam" id="PF00759"/>
    </source>
</evidence>
<gene>
    <name evidence="11" type="primary">VvCHDp000942_3</name>
    <name evidence="11" type="ORF">CK203_022358</name>
</gene>
<evidence type="ECO:0000256" key="4">
    <source>
        <dbReference type="ARBA" id="ARBA00022801"/>
    </source>
</evidence>
<comment type="caution">
    <text evidence="11">The sequence shown here is derived from an EMBL/GenBank/DDBJ whole genome shotgun (WGS) entry which is preliminary data.</text>
</comment>
<evidence type="ECO:0000256" key="2">
    <source>
        <dbReference type="ARBA" id="ARBA00007072"/>
    </source>
</evidence>
<organism evidence="11 12">
    <name type="scientific">Vitis vinifera</name>
    <name type="common">Grape</name>
    <dbReference type="NCBI Taxonomy" id="29760"/>
    <lineage>
        <taxon>Eukaryota</taxon>
        <taxon>Viridiplantae</taxon>
        <taxon>Streptophyta</taxon>
        <taxon>Embryophyta</taxon>
        <taxon>Tracheophyta</taxon>
        <taxon>Spermatophyta</taxon>
        <taxon>Magnoliopsida</taxon>
        <taxon>eudicotyledons</taxon>
        <taxon>Gunneridae</taxon>
        <taxon>Pentapetalae</taxon>
        <taxon>rosids</taxon>
        <taxon>Vitales</taxon>
        <taxon>Vitaceae</taxon>
        <taxon>Viteae</taxon>
        <taxon>Vitis</taxon>
    </lineage>
</organism>
<feature type="chain" id="PRO_5019075321" description="cellulase" evidence="9">
    <location>
        <begin position="25"/>
        <end position="144"/>
    </location>
</feature>
<keyword evidence="7" id="KW-0326">Glycosidase</keyword>
<dbReference type="EMBL" id="QGNW01000130">
    <property type="protein sequence ID" value="RVW93385.1"/>
    <property type="molecule type" value="Genomic_DNA"/>
</dbReference>
<comment type="catalytic activity">
    <reaction evidence="1">
        <text>Endohydrolysis of (1-&gt;4)-beta-D-glucosidic linkages in cellulose, lichenin and cereal beta-D-glucans.</text>
        <dbReference type="EC" id="3.2.1.4"/>
    </reaction>
</comment>
<name>A0A438I9I2_VITVI</name>
<protein>
    <recommendedName>
        <fullName evidence="3">cellulase</fullName>
        <ecNumber evidence="3">3.2.1.4</ecNumber>
    </recommendedName>
</protein>
<feature type="domain" description="Glycoside hydrolase family 9" evidence="10">
    <location>
        <begin position="29"/>
        <end position="140"/>
    </location>
</feature>
<dbReference type="SUPFAM" id="SSF48208">
    <property type="entry name" value="Six-hairpin glycosidases"/>
    <property type="match status" value="1"/>
</dbReference>
<accession>A0A438I9I2</accession>
<evidence type="ECO:0000256" key="5">
    <source>
        <dbReference type="ARBA" id="ARBA00023001"/>
    </source>
</evidence>
<evidence type="ECO:0000256" key="8">
    <source>
        <dbReference type="ARBA" id="ARBA00023326"/>
    </source>
</evidence>
<comment type="similarity">
    <text evidence="2">Belongs to the glycosyl hydrolase 9 (cellulase E) family.</text>
</comment>
<dbReference type="InterPro" id="IPR012341">
    <property type="entry name" value="6hp_glycosidase-like_sf"/>
</dbReference>
<keyword evidence="4" id="KW-0378">Hydrolase</keyword>
<evidence type="ECO:0000256" key="7">
    <source>
        <dbReference type="ARBA" id="ARBA00023295"/>
    </source>
</evidence>
<dbReference type="EC" id="3.2.1.4" evidence="3"/>
<evidence type="ECO:0000256" key="1">
    <source>
        <dbReference type="ARBA" id="ARBA00000966"/>
    </source>
</evidence>
<keyword evidence="6" id="KW-0119">Carbohydrate metabolism</keyword>
<proteinExistence type="inferred from homology"/>
<evidence type="ECO:0000256" key="6">
    <source>
        <dbReference type="ARBA" id="ARBA00023277"/>
    </source>
</evidence>
<sequence length="144" mass="16270">MPIPRTVFLISLLLLILRLPRFESANHDYSDALSKCILFFEGQRSGFLPNGQRISWRANSGLSDGWKRSVDLTGGYYDAGDNIKFGFPMAFTTTMLAWSVIEFGDSMPAGELRNTMVAIRWATDYLLKTVSQPGRIFVQVRPEK</sequence>
<dbReference type="InterPro" id="IPR001701">
    <property type="entry name" value="Glyco_hydro_9"/>
</dbReference>
<feature type="signal peptide" evidence="9">
    <location>
        <begin position="1"/>
        <end position="24"/>
    </location>
</feature>
<evidence type="ECO:0000256" key="9">
    <source>
        <dbReference type="SAM" id="SignalP"/>
    </source>
</evidence>
<evidence type="ECO:0000313" key="12">
    <source>
        <dbReference type="Proteomes" id="UP000288805"/>
    </source>
</evidence>
<dbReference type="PANTHER" id="PTHR22298">
    <property type="entry name" value="ENDO-1,4-BETA-GLUCANASE"/>
    <property type="match status" value="1"/>
</dbReference>
<keyword evidence="8" id="KW-0624">Polysaccharide degradation</keyword>
<dbReference type="GO" id="GO:0008810">
    <property type="term" value="F:cellulase activity"/>
    <property type="evidence" value="ECO:0007669"/>
    <property type="project" value="UniProtKB-EC"/>
</dbReference>
<dbReference type="InterPro" id="IPR008928">
    <property type="entry name" value="6-hairpin_glycosidase_sf"/>
</dbReference>
<dbReference type="GO" id="GO:0030245">
    <property type="term" value="P:cellulose catabolic process"/>
    <property type="evidence" value="ECO:0007669"/>
    <property type="project" value="UniProtKB-KW"/>
</dbReference>
<evidence type="ECO:0000313" key="11">
    <source>
        <dbReference type="EMBL" id="RVW93385.1"/>
    </source>
</evidence>
<keyword evidence="5" id="KW-0136">Cellulose degradation</keyword>
<dbReference type="Gene3D" id="1.50.10.10">
    <property type="match status" value="1"/>
</dbReference>
<dbReference type="Proteomes" id="UP000288805">
    <property type="component" value="Unassembled WGS sequence"/>
</dbReference>
<dbReference type="Pfam" id="PF00759">
    <property type="entry name" value="Glyco_hydro_9"/>
    <property type="match status" value="1"/>
</dbReference>
<dbReference type="AlphaFoldDB" id="A0A438I9I2"/>